<comment type="caution">
    <text evidence="1">The sequence shown here is derived from an EMBL/GenBank/DDBJ whole genome shotgun (WGS) entry which is preliminary data.</text>
</comment>
<dbReference type="EMBL" id="REGN01001373">
    <property type="protein sequence ID" value="RNA35097.1"/>
    <property type="molecule type" value="Genomic_DNA"/>
</dbReference>
<organism evidence="1 2">
    <name type="scientific">Brachionus plicatilis</name>
    <name type="common">Marine rotifer</name>
    <name type="synonym">Brachionus muelleri</name>
    <dbReference type="NCBI Taxonomy" id="10195"/>
    <lineage>
        <taxon>Eukaryota</taxon>
        <taxon>Metazoa</taxon>
        <taxon>Spiralia</taxon>
        <taxon>Gnathifera</taxon>
        <taxon>Rotifera</taxon>
        <taxon>Eurotatoria</taxon>
        <taxon>Monogononta</taxon>
        <taxon>Pseudotrocha</taxon>
        <taxon>Ploima</taxon>
        <taxon>Brachionidae</taxon>
        <taxon>Brachionus</taxon>
    </lineage>
</organism>
<name>A0A3M7SHK0_BRAPC</name>
<evidence type="ECO:0000313" key="2">
    <source>
        <dbReference type="Proteomes" id="UP000276133"/>
    </source>
</evidence>
<keyword evidence="2" id="KW-1185">Reference proteome</keyword>
<gene>
    <name evidence="1" type="ORF">BpHYR1_034687</name>
</gene>
<reference evidence="1 2" key="1">
    <citation type="journal article" date="2018" name="Sci. Rep.">
        <title>Genomic signatures of local adaptation to the degree of environmental predictability in rotifers.</title>
        <authorList>
            <person name="Franch-Gras L."/>
            <person name="Hahn C."/>
            <person name="Garcia-Roger E.M."/>
            <person name="Carmona M.J."/>
            <person name="Serra M."/>
            <person name="Gomez A."/>
        </authorList>
    </citation>
    <scope>NUCLEOTIDE SEQUENCE [LARGE SCALE GENOMIC DNA]</scope>
    <source>
        <strain evidence="1">HYR1</strain>
    </source>
</reference>
<proteinExistence type="predicted"/>
<accession>A0A3M7SHK0</accession>
<dbReference type="Proteomes" id="UP000276133">
    <property type="component" value="Unassembled WGS sequence"/>
</dbReference>
<dbReference type="AlphaFoldDB" id="A0A3M7SHK0"/>
<protein>
    <submittedName>
        <fullName evidence="1">Uncharacterized protein</fullName>
    </submittedName>
</protein>
<evidence type="ECO:0000313" key="1">
    <source>
        <dbReference type="EMBL" id="RNA35097.1"/>
    </source>
</evidence>
<sequence length="123" mass="13989">MIKRGNGLEAAFSEKLATCLKNLRWLGTFPFTVAVRRTINAHQGRLFQIGRKPELFHAIFRLSIFIRYTGYEQLTVSDALNYVLEEIFFAAHLLKVNPCRIAGIFELFFQLSGISPANAQLVL</sequence>